<dbReference type="OrthoDB" id="5786478at2"/>
<dbReference type="AlphaFoldDB" id="A0A5C8KLQ6"/>
<dbReference type="CDD" id="cd05325">
    <property type="entry name" value="carb_red_sniffer_like_SDR_c"/>
    <property type="match status" value="1"/>
</dbReference>
<protein>
    <submittedName>
        <fullName evidence="1">SDR family NAD(P)-dependent oxidoreductase</fullName>
    </submittedName>
</protein>
<dbReference type="GO" id="GO:0016491">
    <property type="term" value="F:oxidoreductase activity"/>
    <property type="evidence" value="ECO:0007669"/>
    <property type="project" value="TreeGrafter"/>
</dbReference>
<dbReference type="Pfam" id="PF00106">
    <property type="entry name" value="adh_short"/>
    <property type="match status" value="1"/>
</dbReference>
<accession>A0A5C8KLQ6</accession>
<organism evidence="1 2">
    <name type="scientific">Alkalisalibacterium limincola</name>
    <dbReference type="NCBI Taxonomy" id="2699169"/>
    <lineage>
        <taxon>Bacteria</taxon>
        <taxon>Pseudomonadati</taxon>
        <taxon>Pseudomonadota</taxon>
        <taxon>Gammaproteobacteria</taxon>
        <taxon>Lysobacterales</taxon>
        <taxon>Lysobacteraceae</taxon>
        <taxon>Alkalisalibacterium</taxon>
    </lineage>
</organism>
<proteinExistence type="predicted"/>
<dbReference type="InterPro" id="IPR036291">
    <property type="entry name" value="NAD(P)-bd_dom_sf"/>
</dbReference>
<dbReference type="InterPro" id="IPR002347">
    <property type="entry name" value="SDR_fam"/>
</dbReference>
<dbReference type="InterPro" id="IPR051468">
    <property type="entry name" value="Fungal_SecMetab_SDRs"/>
</dbReference>
<evidence type="ECO:0000313" key="1">
    <source>
        <dbReference type="EMBL" id="TXK60729.1"/>
    </source>
</evidence>
<gene>
    <name evidence="1" type="ORF">FU658_11315</name>
</gene>
<dbReference type="PANTHER" id="PTHR43544">
    <property type="entry name" value="SHORT-CHAIN DEHYDROGENASE/REDUCTASE"/>
    <property type="match status" value="1"/>
</dbReference>
<sequence length="258" mass="26797">MHTGPVGDLDGDANVLVTGASRGIGLAAVGQLLDTTGVGTVLAVARQASRSPELVALAGRDARLQLHDVDLADAAAIEAFGRQATASLGQLHLLLSCAGMLHADGVRPEKSLSQVGIDALQRVFALNAFAPILLARALQPALRHARPAVLASISARVGSIGDNALGGWYAYRASKAAQNQLWKTLSVEMRRINPAAACVLLHPGTVDTALSAPFKAGVPEGKLFTPDRAARQLLDIVAGLDAGDNGRFIAWDGTDIPW</sequence>
<name>A0A5C8KLQ6_9GAMM</name>
<evidence type="ECO:0000313" key="2">
    <source>
        <dbReference type="Proteomes" id="UP000321248"/>
    </source>
</evidence>
<dbReference type="PANTHER" id="PTHR43544:SF12">
    <property type="entry name" value="NAD(P)-BINDING ROSSMANN-FOLD SUPERFAMILY PROTEIN"/>
    <property type="match status" value="1"/>
</dbReference>
<dbReference type="SUPFAM" id="SSF51735">
    <property type="entry name" value="NAD(P)-binding Rossmann-fold domains"/>
    <property type="match status" value="1"/>
</dbReference>
<dbReference type="PRINTS" id="PR00081">
    <property type="entry name" value="GDHRDH"/>
</dbReference>
<keyword evidence="2" id="KW-1185">Reference proteome</keyword>
<dbReference type="RefSeq" id="WP_147892188.1">
    <property type="nucleotide sequence ID" value="NZ_VRTS01000008.1"/>
</dbReference>
<comment type="caution">
    <text evidence="1">The sequence shown here is derived from an EMBL/GenBank/DDBJ whole genome shotgun (WGS) entry which is preliminary data.</text>
</comment>
<dbReference type="GO" id="GO:0005737">
    <property type="term" value="C:cytoplasm"/>
    <property type="evidence" value="ECO:0007669"/>
    <property type="project" value="TreeGrafter"/>
</dbReference>
<dbReference type="Proteomes" id="UP000321248">
    <property type="component" value="Unassembled WGS sequence"/>
</dbReference>
<reference evidence="1 2" key="1">
    <citation type="submission" date="2019-08" db="EMBL/GenBank/DDBJ databases">
        <authorList>
            <person name="Karlyshev A.V."/>
        </authorList>
    </citation>
    <scope>NUCLEOTIDE SEQUENCE [LARGE SCALE GENOMIC DNA]</scope>
    <source>
        <strain evidence="1 2">Alg18-2.2</strain>
    </source>
</reference>
<dbReference type="Gene3D" id="3.40.50.720">
    <property type="entry name" value="NAD(P)-binding Rossmann-like Domain"/>
    <property type="match status" value="1"/>
</dbReference>
<dbReference type="EMBL" id="VRTS01000008">
    <property type="protein sequence ID" value="TXK60729.1"/>
    <property type="molecule type" value="Genomic_DNA"/>
</dbReference>